<dbReference type="EMBL" id="QYYD01000023">
    <property type="protein sequence ID" value="RJF69513.1"/>
    <property type="molecule type" value="Genomic_DNA"/>
</dbReference>
<dbReference type="GO" id="GO:0004061">
    <property type="term" value="F:arylformamidase activity"/>
    <property type="evidence" value="ECO:0007669"/>
    <property type="project" value="InterPro"/>
</dbReference>
<proteinExistence type="predicted"/>
<dbReference type="AlphaFoldDB" id="A0A418V0Z7"/>
<dbReference type="Pfam" id="PF04199">
    <property type="entry name" value="Cyclase"/>
    <property type="match status" value="1"/>
</dbReference>
<evidence type="ECO:0000313" key="1">
    <source>
        <dbReference type="EMBL" id="RJF69513.1"/>
    </source>
</evidence>
<protein>
    <submittedName>
        <fullName evidence="1">Cyclase family protein</fullName>
    </submittedName>
</protein>
<evidence type="ECO:0000313" key="2">
    <source>
        <dbReference type="Proteomes" id="UP000285523"/>
    </source>
</evidence>
<reference evidence="1 2" key="1">
    <citation type="submission" date="2018-09" db="EMBL/GenBank/DDBJ databases">
        <title>Draft genome sequence of Rhodopseudomonas palustris 2.1.18.</title>
        <authorList>
            <person name="Robertson S.L."/>
            <person name="Meyer T.E."/>
            <person name="Kyndt J.A."/>
        </authorList>
    </citation>
    <scope>NUCLEOTIDE SEQUENCE [LARGE SCALE GENOMIC DNA]</scope>
    <source>
        <strain evidence="1 2">2.1.18</strain>
    </source>
</reference>
<dbReference type="OrthoDB" id="9777007at2"/>
<dbReference type="PANTHER" id="PTHR43564:SF2">
    <property type="entry name" value="BLR6059 PROTEIN"/>
    <property type="match status" value="1"/>
</dbReference>
<comment type="caution">
    <text evidence="1">The sequence shown here is derived from an EMBL/GenBank/DDBJ whole genome shotgun (WGS) entry which is preliminary data.</text>
</comment>
<dbReference type="InterPro" id="IPR037175">
    <property type="entry name" value="KFase_sf"/>
</dbReference>
<organism evidence="1 2">
    <name type="scientific">Rhodopseudomonas palustris</name>
    <dbReference type="NCBI Taxonomy" id="1076"/>
    <lineage>
        <taxon>Bacteria</taxon>
        <taxon>Pseudomonadati</taxon>
        <taxon>Pseudomonadota</taxon>
        <taxon>Alphaproteobacteria</taxon>
        <taxon>Hyphomicrobiales</taxon>
        <taxon>Nitrobacteraceae</taxon>
        <taxon>Rhodopseudomonas</taxon>
    </lineage>
</organism>
<accession>A0A418V0Z7</accession>
<gene>
    <name evidence="1" type="ORF">D4Q52_20360</name>
</gene>
<dbReference type="Proteomes" id="UP000285523">
    <property type="component" value="Unassembled WGS sequence"/>
</dbReference>
<name>A0A418V0Z7_RHOPL</name>
<dbReference type="RefSeq" id="WP_119858399.1">
    <property type="nucleotide sequence ID" value="NZ_QYYD01000023.1"/>
</dbReference>
<dbReference type="GO" id="GO:0019441">
    <property type="term" value="P:L-tryptophan catabolic process to kynurenine"/>
    <property type="evidence" value="ECO:0007669"/>
    <property type="project" value="InterPro"/>
</dbReference>
<dbReference type="Gene3D" id="3.50.30.50">
    <property type="entry name" value="Putative cyclase"/>
    <property type="match status" value="1"/>
</dbReference>
<dbReference type="PANTHER" id="PTHR43564">
    <property type="entry name" value="KYNURENINE FORMAMIDASE-LIKE PROTEIN"/>
    <property type="match status" value="1"/>
</dbReference>
<sequence>MPRKLIDISVPLQAGIASDPPRALPKITYMDHHETAPGIAEYFGISVDELPAGEYAAVERCEISTHNGTHLDAPYHYFSSMNHALKEGGEPSMRIDEVPLEWCFQPAVKLDFRHFDDGYIVTPADVEAELKRIGHRLRPLEIVVINTRAGTRYGEDDYVDAGCGMGKAATLWLLQQGIRLVGTDGWSWDAPFSHTKRKLDQGGHPDLIWEGHRAGREIGYSHLEKLHNLEGLPADGFQIVCFPVKVHRASAGWTRAVAIIDE</sequence>
<dbReference type="InterPro" id="IPR007325">
    <property type="entry name" value="KFase/CYL"/>
</dbReference>
<dbReference type="SUPFAM" id="SSF102198">
    <property type="entry name" value="Putative cyclase"/>
    <property type="match status" value="1"/>
</dbReference>